<accession>A0AAN9T0T9</accession>
<evidence type="ECO:0000256" key="1">
    <source>
        <dbReference type="SAM" id="Phobius"/>
    </source>
</evidence>
<keyword evidence="3" id="KW-1185">Reference proteome</keyword>
<keyword evidence="1" id="KW-1133">Transmembrane helix</keyword>
<evidence type="ECO:0000313" key="2">
    <source>
        <dbReference type="EMBL" id="KAK7404973.1"/>
    </source>
</evidence>
<dbReference type="AlphaFoldDB" id="A0AAN9T0T9"/>
<protein>
    <submittedName>
        <fullName evidence="2">Uncharacterized protein</fullName>
    </submittedName>
</protein>
<feature type="transmembrane region" description="Helical" evidence="1">
    <location>
        <begin position="58"/>
        <end position="87"/>
    </location>
</feature>
<dbReference type="EMBL" id="JAYMYS010000002">
    <property type="protein sequence ID" value="KAK7404973.1"/>
    <property type="molecule type" value="Genomic_DNA"/>
</dbReference>
<proteinExistence type="predicted"/>
<feature type="transmembrane region" description="Helical" evidence="1">
    <location>
        <begin position="15"/>
        <end position="37"/>
    </location>
</feature>
<feature type="transmembrane region" description="Helical" evidence="1">
    <location>
        <begin position="93"/>
        <end position="113"/>
    </location>
</feature>
<dbReference type="Proteomes" id="UP001386955">
    <property type="component" value="Unassembled WGS sequence"/>
</dbReference>
<keyword evidence="1" id="KW-0812">Transmembrane</keyword>
<comment type="caution">
    <text evidence="2">The sequence shown here is derived from an EMBL/GenBank/DDBJ whole genome shotgun (WGS) entry which is preliminary data.</text>
</comment>
<gene>
    <name evidence="2" type="ORF">VNO78_06068</name>
</gene>
<keyword evidence="1" id="KW-0472">Membrane</keyword>
<name>A0AAN9T0T9_PSOTE</name>
<sequence>MIPPTWLHNKIRPNISYPLSLLIQIKLSPVTFPVLVLKDVDKEKNSSARQLPKVNNNFLTLILFVIHDLFTSLCFPLFFFLFFFFFFLIYVHLFYMMLGAASTVCVTACRCILS</sequence>
<evidence type="ECO:0000313" key="3">
    <source>
        <dbReference type="Proteomes" id="UP001386955"/>
    </source>
</evidence>
<reference evidence="2 3" key="1">
    <citation type="submission" date="2024-01" db="EMBL/GenBank/DDBJ databases">
        <title>The genomes of 5 underutilized Papilionoideae crops provide insights into root nodulation and disease resistanc.</title>
        <authorList>
            <person name="Jiang F."/>
        </authorList>
    </citation>
    <scope>NUCLEOTIDE SEQUENCE [LARGE SCALE GENOMIC DNA]</scope>
    <source>
        <strain evidence="2">DUOXIRENSHENG_FW03</strain>
        <tissue evidence="2">Leaves</tissue>
    </source>
</reference>
<organism evidence="2 3">
    <name type="scientific">Psophocarpus tetragonolobus</name>
    <name type="common">Winged bean</name>
    <name type="synonym">Dolichos tetragonolobus</name>
    <dbReference type="NCBI Taxonomy" id="3891"/>
    <lineage>
        <taxon>Eukaryota</taxon>
        <taxon>Viridiplantae</taxon>
        <taxon>Streptophyta</taxon>
        <taxon>Embryophyta</taxon>
        <taxon>Tracheophyta</taxon>
        <taxon>Spermatophyta</taxon>
        <taxon>Magnoliopsida</taxon>
        <taxon>eudicotyledons</taxon>
        <taxon>Gunneridae</taxon>
        <taxon>Pentapetalae</taxon>
        <taxon>rosids</taxon>
        <taxon>fabids</taxon>
        <taxon>Fabales</taxon>
        <taxon>Fabaceae</taxon>
        <taxon>Papilionoideae</taxon>
        <taxon>50 kb inversion clade</taxon>
        <taxon>NPAAA clade</taxon>
        <taxon>indigoferoid/millettioid clade</taxon>
        <taxon>Phaseoleae</taxon>
        <taxon>Psophocarpus</taxon>
    </lineage>
</organism>